<keyword evidence="2" id="KW-1185">Reference proteome</keyword>
<dbReference type="Pfam" id="PF07485">
    <property type="entry name" value="DUF1529"/>
    <property type="match status" value="2"/>
</dbReference>
<sequence>MGENASCQELASILNARVSTLATPGTCTITNIRTFPMTVLGRRTSEPLNNIFYIQKTTIPNRTLNMGFLALLPNEVTFAVNGLTRQGIKVTAITPFTFFAKPNIINVFLQSLEHPIQFVQKVNRVLSKIPLVAPDVPEPPINPAYRQLCKQFSAIIGGNQIVDIIGTSCEVVRLRNTHVYSMGQLVTNPETRLLNFSFDKLDAQGRSLCSATVGLFRHEVGPYINALRKQKSNVIITPLFTPYFTTPNFLYLQYLSIENPITFAIASRKAISTLT</sequence>
<name>A0A1I6R8Z5_9BACL</name>
<protein>
    <submittedName>
        <fullName evidence="1">Uncharacterized protein</fullName>
    </submittedName>
</protein>
<dbReference type="Proteomes" id="UP000198660">
    <property type="component" value="Unassembled WGS sequence"/>
</dbReference>
<dbReference type="RefSeq" id="WP_091836096.1">
    <property type="nucleotide sequence ID" value="NZ_FPAA01000004.1"/>
</dbReference>
<dbReference type="OrthoDB" id="4687120at2"/>
<organism evidence="1 2">
    <name type="scientific">Marininema halotolerans</name>
    <dbReference type="NCBI Taxonomy" id="1155944"/>
    <lineage>
        <taxon>Bacteria</taxon>
        <taxon>Bacillati</taxon>
        <taxon>Bacillota</taxon>
        <taxon>Bacilli</taxon>
        <taxon>Bacillales</taxon>
        <taxon>Thermoactinomycetaceae</taxon>
        <taxon>Marininema</taxon>
    </lineage>
</organism>
<reference evidence="2" key="1">
    <citation type="submission" date="2016-10" db="EMBL/GenBank/DDBJ databases">
        <authorList>
            <person name="Varghese N."/>
            <person name="Submissions S."/>
        </authorList>
    </citation>
    <scope>NUCLEOTIDE SEQUENCE [LARGE SCALE GENOMIC DNA]</scope>
    <source>
        <strain evidence="2">DSM 45789</strain>
    </source>
</reference>
<dbReference type="AlphaFoldDB" id="A0A1I6R8Z5"/>
<proteinExistence type="predicted"/>
<evidence type="ECO:0000313" key="1">
    <source>
        <dbReference type="EMBL" id="SFS61164.1"/>
    </source>
</evidence>
<evidence type="ECO:0000313" key="2">
    <source>
        <dbReference type="Proteomes" id="UP000198660"/>
    </source>
</evidence>
<dbReference type="EMBL" id="FPAA01000004">
    <property type="protein sequence ID" value="SFS61164.1"/>
    <property type="molecule type" value="Genomic_DNA"/>
</dbReference>
<dbReference type="InterPro" id="IPR011094">
    <property type="entry name" value="Uncharacterised_LppY/LpqO"/>
</dbReference>
<accession>A0A1I6R8Z5</accession>
<gene>
    <name evidence="1" type="ORF">SAMN05444972_104279</name>
</gene>